<feature type="chain" id="PRO_5012005633" evidence="2">
    <location>
        <begin position="18"/>
        <end position="645"/>
    </location>
</feature>
<feature type="signal peptide" evidence="2">
    <location>
        <begin position="1"/>
        <end position="17"/>
    </location>
</feature>
<accession>A0A1Q9CUH0</accession>
<proteinExistence type="predicted"/>
<feature type="region of interest" description="Disordered" evidence="1">
    <location>
        <begin position="286"/>
        <end position="305"/>
    </location>
</feature>
<name>A0A1Q9CUH0_SYMMI</name>
<evidence type="ECO:0000256" key="2">
    <source>
        <dbReference type="SAM" id="SignalP"/>
    </source>
</evidence>
<organism evidence="3 4">
    <name type="scientific">Symbiodinium microadriaticum</name>
    <name type="common">Dinoflagellate</name>
    <name type="synonym">Zooxanthella microadriatica</name>
    <dbReference type="NCBI Taxonomy" id="2951"/>
    <lineage>
        <taxon>Eukaryota</taxon>
        <taxon>Sar</taxon>
        <taxon>Alveolata</taxon>
        <taxon>Dinophyceae</taxon>
        <taxon>Suessiales</taxon>
        <taxon>Symbiodiniaceae</taxon>
        <taxon>Symbiodinium</taxon>
    </lineage>
</organism>
<keyword evidence="2" id="KW-0732">Signal</keyword>
<evidence type="ECO:0000313" key="3">
    <source>
        <dbReference type="EMBL" id="OLP86535.1"/>
    </source>
</evidence>
<evidence type="ECO:0000313" key="4">
    <source>
        <dbReference type="Proteomes" id="UP000186817"/>
    </source>
</evidence>
<dbReference type="OrthoDB" id="426553at2759"/>
<dbReference type="Proteomes" id="UP000186817">
    <property type="component" value="Unassembled WGS sequence"/>
</dbReference>
<reference evidence="3 4" key="1">
    <citation type="submission" date="2016-02" db="EMBL/GenBank/DDBJ databases">
        <title>Genome analysis of coral dinoflagellate symbionts highlights evolutionary adaptations to a symbiotic lifestyle.</title>
        <authorList>
            <person name="Aranda M."/>
            <person name="Li Y."/>
            <person name="Liew Y.J."/>
            <person name="Baumgarten S."/>
            <person name="Simakov O."/>
            <person name="Wilson M."/>
            <person name="Piel J."/>
            <person name="Ashoor H."/>
            <person name="Bougouffa S."/>
            <person name="Bajic V.B."/>
            <person name="Ryu T."/>
            <person name="Ravasi T."/>
            <person name="Bayer T."/>
            <person name="Micklem G."/>
            <person name="Kim H."/>
            <person name="Bhak J."/>
            <person name="Lajeunesse T.C."/>
            <person name="Voolstra C.R."/>
        </authorList>
    </citation>
    <scope>NUCLEOTIDE SEQUENCE [LARGE SCALE GENOMIC DNA]</scope>
    <source>
        <strain evidence="3 4">CCMP2467</strain>
    </source>
</reference>
<comment type="caution">
    <text evidence="3">The sequence shown here is derived from an EMBL/GenBank/DDBJ whole genome shotgun (WGS) entry which is preliminary data.</text>
</comment>
<dbReference type="EMBL" id="LSRX01000911">
    <property type="protein sequence ID" value="OLP86535.1"/>
    <property type="molecule type" value="Genomic_DNA"/>
</dbReference>
<protein>
    <submittedName>
        <fullName evidence="3">Uncharacterized protein</fullName>
    </submittedName>
</protein>
<dbReference type="AlphaFoldDB" id="A0A1Q9CUH0"/>
<gene>
    <name evidence="3" type="ORF">AK812_SmicGene32358</name>
</gene>
<keyword evidence="4" id="KW-1185">Reference proteome</keyword>
<feature type="region of interest" description="Disordered" evidence="1">
    <location>
        <begin position="79"/>
        <end position="138"/>
    </location>
</feature>
<sequence length="645" mass="69571">MGGALTPLGICLKLVAATMRTSNMLAPVSSTDYYQLNVLKMFVETARHETPVRPSGKYESSRVFDLTCWHVRKLKAMGEEETDSEESCREDGNGDADDVATNDATKREEDGDNEETNAEEGKQSGDSESSASPEELRNLASSCCSDGAALLRKGELQEAVRKLTRGQDVLDLGFVAPTRSQAVKLWCQGTTRKDDALYMVLTALCMVVVVVHLLSHRRVLGRLASQLSQQDATLQQLMTRLNQVAATTANLESSQQDATPQQLMTRLNQVAVTMANLESCIPPVSVQSGGGMPASSDSPPGPRDTAMEQAVKELAGMHAQFFLICEDIKSLCTTAQYTCDFFAAQARVLNEIQTELEDLVRAHTALAMAVNQLLSKIADGLMPRGSPVAAKTDHTEATEDALEPPVTRLKQFRDAVESGLSNVSTQLVELQTLTAVQKTQNEKVAEGLGKVEGATSKMLTTYKQMQEALSTLETTGERQRAEVEKVEMAVRAKTTSLAEDISALKGQASQLHQTSHGLLRGLQKGVDHQANAMDSSATSLAATGGALSRPPVDSAGVVKLQDSVMSLSELVKELEVHMSSLAEGVGAVDNKLVEMKVVGGCQGDKVLLLDEDFAMLFLDDCWVRVELLLGWSVGDVSRNCMKEDG</sequence>
<evidence type="ECO:0000256" key="1">
    <source>
        <dbReference type="SAM" id="MobiDB-lite"/>
    </source>
</evidence>